<dbReference type="Pfam" id="PF02770">
    <property type="entry name" value="Acyl-CoA_dh_M"/>
    <property type="match status" value="1"/>
</dbReference>
<dbReference type="PROSITE" id="PS00191">
    <property type="entry name" value="CYTOCHROME_B5_1"/>
    <property type="match status" value="1"/>
</dbReference>
<sequence>MKTYTVEEVAKHNTAKDIWVIVDGKVFDLSNFINEHPGGKKVLLKKAGKDATKEFKTFHNDAIMQRVGLPMQIGVIGTSAPSASAPSASAPAAVSSPAHASAPASVPVEKKEKKTASEQPKVDMHQLGQEAKFGEGIPYGDPTWYQEWNSPYYKESHIKLRKEVRAFVEKEIMPFCHEWSEAKSIPRDIIKRAAEFGLLNAGSGAAKNQKNVKYMKYPLPGGLAPEEFDIFHELVCVDEIARCGSGGFVWALMGGLSIGLPPVLNFASEEIKEKVVPGCLAGDKIIALAITEPTAGSDVANIKTTAKDMGDHYLLNGEKKWITQGAFADYYTVACRTGGEGMGGVSLLLVERTMPGVNARKMDVQGMWGSGTSYITFEDVKVPKHHIIGKVNQGFKYIMHNFNSERLGIIMQATRFARVCIEESFRYALKRRTFGQRLIEHAVIRNKFGHMIRQVEATHAWLESILYQVETLPPHVTPTLLGGPIALLKAQSTQTFEYCAREAAQIFGGLAYTRGGQAEKVERLYREVRAYAIPGGSEEIMLDLGVRQALKQAANATQSKL</sequence>
<dbReference type="SUPFAM" id="SSF56645">
    <property type="entry name" value="Acyl-CoA dehydrogenase NM domain-like"/>
    <property type="match status" value="1"/>
</dbReference>
<proteinExistence type="inferred from homology"/>
<evidence type="ECO:0000259" key="10">
    <source>
        <dbReference type="PROSITE" id="PS50255"/>
    </source>
</evidence>
<dbReference type="InParanoid" id="A0A1C7N1J7"/>
<organism evidence="11 12">
    <name type="scientific">Choanephora cucurbitarum</name>
    <dbReference type="NCBI Taxonomy" id="101091"/>
    <lineage>
        <taxon>Eukaryota</taxon>
        <taxon>Fungi</taxon>
        <taxon>Fungi incertae sedis</taxon>
        <taxon>Mucoromycota</taxon>
        <taxon>Mucoromycotina</taxon>
        <taxon>Mucoromycetes</taxon>
        <taxon>Mucorales</taxon>
        <taxon>Mucorineae</taxon>
        <taxon>Choanephoraceae</taxon>
        <taxon>Choanephoroideae</taxon>
        <taxon>Choanephora</taxon>
    </lineage>
</organism>
<dbReference type="PANTHER" id="PTHR48083">
    <property type="entry name" value="MEDIUM-CHAIN SPECIFIC ACYL-COA DEHYDROGENASE, MITOCHONDRIAL-RELATED"/>
    <property type="match status" value="1"/>
</dbReference>
<dbReference type="PRINTS" id="PR00363">
    <property type="entry name" value="CYTOCHROMEB5"/>
</dbReference>
<dbReference type="Gene3D" id="1.10.540.10">
    <property type="entry name" value="Acyl-CoA dehydrogenase/oxidase, N-terminal domain"/>
    <property type="match status" value="1"/>
</dbReference>
<keyword evidence="5" id="KW-0479">Metal-binding</keyword>
<evidence type="ECO:0000313" key="11">
    <source>
        <dbReference type="EMBL" id="OBZ82868.1"/>
    </source>
</evidence>
<dbReference type="GO" id="GO:0046872">
    <property type="term" value="F:metal ion binding"/>
    <property type="evidence" value="ECO:0007669"/>
    <property type="project" value="UniProtKB-KW"/>
</dbReference>
<evidence type="ECO:0000313" key="12">
    <source>
        <dbReference type="Proteomes" id="UP000093000"/>
    </source>
</evidence>
<dbReference type="OrthoDB" id="10254877at2759"/>
<reference evidence="11 12" key="1">
    <citation type="submission" date="2016-03" db="EMBL/GenBank/DDBJ databases">
        <title>Choanephora cucurbitarum.</title>
        <authorList>
            <person name="Min B."/>
            <person name="Park H."/>
            <person name="Park J.-H."/>
            <person name="Shin H.-D."/>
            <person name="Choi I.-G."/>
        </authorList>
    </citation>
    <scope>NUCLEOTIDE SEQUENCE [LARGE SCALE GENOMIC DNA]</scope>
    <source>
        <strain evidence="11 12">KUS-F28377</strain>
    </source>
</reference>
<keyword evidence="8" id="KW-0408">Iron</keyword>
<dbReference type="PANTHER" id="PTHR48083:SF28">
    <property type="entry name" value="ACYL-COA DEHYDROGENASE FAMILY PROTEIN (AFU_ORTHOLOGUE AFUA_6G10880)-RELATED"/>
    <property type="match status" value="1"/>
</dbReference>
<dbReference type="GO" id="GO:0033539">
    <property type="term" value="P:fatty acid beta-oxidation using acyl-CoA dehydrogenase"/>
    <property type="evidence" value="ECO:0007669"/>
    <property type="project" value="TreeGrafter"/>
</dbReference>
<evidence type="ECO:0000256" key="8">
    <source>
        <dbReference type="ARBA" id="ARBA00023004"/>
    </source>
</evidence>
<dbReference type="InterPro" id="IPR046373">
    <property type="entry name" value="Acyl-CoA_Oxase/DH_mid-dom_sf"/>
</dbReference>
<evidence type="ECO:0000256" key="5">
    <source>
        <dbReference type="ARBA" id="ARBA00022723"/>
    </source>
</evidence>
<dbReference type="PROSITE" id="PS50255">
    <property type="entry name" value="CYTOCHROME_B5_2"/>
    <property type="match status" value="1"/>
</dbReference>
<dbReference type="InterPro" id="IPR050741">
    <property type="entry name" value="Acyl-CoA_dehydrogenase"/>
</dbReference>
<evidence type="ECO:0000256" key="3">
    <source>
        <dbReference type="ARBA" id="ARBA00022617"/>
    </source>
</evidence>
<comment type="cofactor">
    <cofactor evidence="1">
        <name>FAD</name>
        <dbReference type="ChEBI" id="CHEBI:57692"/>
    </cofactor>
</comment>
<keyword evidence="3" id="KW-0349">Heme</keyword>
<dbReference type="Pfam" id="PF00173">
    <property type="entry name" value="Cyt-b5"/>
    <property type="match status" value="1"/>
</dbReference>
<feature type="domain" description="Cytochrome b5 heme-binding" evidence="10">
    <location>
        <begin position="1"/>
        <end position="77"/>
    </location>
</feature>
<dbReference type="Gene3D" id="1.20.140.10">
    <property type="entry name" value="Butyryl-CoA Dehydrogenase, subunit A, domain 3"/>
    <property type="match status" value="1"/>
</dbReference>
<accession>A0A1C7N1J7</accession>
<dbReference type="STRING" id="101091.A0A1C7N1J7"/>
<comment type="similarity">
    <text evidence="2">Belongs to the acyl-CoA dehydrogenase family.</text>
</comment>
<comment type="caution">
    <text evidence="11">The sequence shown here is derived from an EMBL/GenBank/DDBJ whole genome shotgun (WGS) entry which is preliminary data.</text>
</comment>
<dbReference type="GO" id="GO:0050660">
    <property type="term" value="F:flavin adenine dinucleotide binding"/>
    <property type="evidence" value="ECO:0007669"/>
    <property type="project" value="InterPro"/>
</dbReference>
<protein>
    <submittedName>
        <fullName evidence="11">Acyl-CoA dehydrogenase</fullName>
    </submittedName>
</protein>
<keyword evidence="12" id="KW-1185">Reference proteome</keyword>
<keyword evidence="7" id="KW-0560">Oxidoreductase</keyword>
<dbReference type="InterPro" id="IPR009075">
    <property type="entry name" value="AcylCo_DH/oxidase_C"/>
</dbReference>
<dbReference type="InterPro" id="IPR037069">
    <property type="entry name" value="AcylCoA_DH/ox_N_sf"/>
</dbReference>
<evidence type="ECO:0000256" key="1">
    <source>
        <dbReference type="ARBA" id="ARBA00001974"/>
    </source>
</evidence>
<dbReference type="Gene3D" id="3.10.120.10">
    <property type="entry name" value="Cytochrome b5-like heme/steroid binding domain"/>
    <property type="match status" value="1"/>
</dbReference>
<dbReference type="InterPro" id="IPR018506">
    <property type="entry name" value="Cyt_B5_heme-BS"/>
</dbReference>
<dbReference type="SUPFAM" id="SSF47203">
    <property type="entry name" value="Acyl-CoA dehydrogenase C-terminal domain-like"/>
    <property type="match status" value="1"/>
</dbReference>
<keyword evidence="4" id="KW-0285">Flavoprotein</keyword>
<evidence type="ECO:0000256" key="4">
    <source>
        <dbReference type="ARBA" id="ARBA00022630"/>
    </source>
</evidence>
<dbReference type="Pfam" id="PF02771">
    <property type="entry name" value="Acyl-CoA_dh_N"/>
    <property type="match status" value="1"/>
</dbReference>
<feature type="compositionally biased region" description="Low complexity" evidence="9">
    <location>
        <begin position="80"/>
        <end position="107"/>
    </location>
</feature>
<dbReference type="SMART" id="SM01117">
    <property type="entry name" value="Cyt-b5"/>
    <property type="match status" value="1"/>
</dbReference>
<dbReference type="FunFam" id="2.40.110.10:FF:000002">
    <property type="entry name" value="Acyl-CoA dehydrogenase fadE12"/>
    <property type="match status" value="1"/>
</dbReference>
<dbReference type="EMBL" id="LUGH01000770">
    <property type="protein sequence ID" value="OBZ82868.1"/>
    <property type="molecule type" value="Genomic_DNA"/>
</dbReference>
<dbReference type="GO" id="GO:0003995">
    <property type="term" value="F:acyl-CoA dehydrogenase activity"/>
    <property type="evidence" value="ECO:0007669"/>
    <property type="project" value="TreeGrafter"/>
</dbReference>
<feature type="region of interest" description="Disordered" evidence="9">
    <location>
        <begin position="80"/>
        <end position="121"/>
    </location>
</feature>
<dbReference type="InterPro" id="IPR036400">
    <property type="entry name" value="Cyt_B5-like_heme/steroid_sf"/>
</dbReference>
<keyword evidence="6" id="KW-0274">FAD</keyword>
<name>A0A1C7N1J7_9FUNG</name>
<dbReference type="SUPFAM" id="SSF55856">
    <property type="entry name" value="Cytochrome b5-like heme/steroid binding domain"/>
    <property type="match status" value="1"/>
</dbReference>
<evidence type="ECO:0000256" key="9">
    <source>
        <dbReference type="SAM" id="MobiDB-lite"/>
    </source>
</evidence>
<dbReference type="Gene3D" id="2.40.110.10">
    <property type="entry name" value="Butyryl-CoA Dehydrogenase, subunit A, domain 2"/>
    <property type="match status" value="1"/>
</dbReference>
<gene>
    <name evidence="11" type="primary">mmgC</name>
    <name evidence="11" type="ORF">A0J61_09086</name>
</gene>
<dbReference type="InterPro" id="IPR001199">
    <property type="entry name" value="Cyt_B5-like_heme/steroid-bd"/>
</dbReference>
<feature type="compositionally biased region" description="Basic and acidic residues" evidence="9">
    <location>
        <begin position="108"/>
        <end position="121"/>
    </location>
</feature>
<evidence type="ECO:0000256" key="7">
    <source>
        <dbReference type="ARBA" id="ARBA00023002"/>
    </source>
</evidence>
<evidence type="ECO:0000256" key="6">
    <source>
        <dbReference type="ARBA" id="ARBA00022827"/>
    </source>
</evidence>
<dbReference type="GO" id="GO:0020037">
    <property type="term" value="F:heme binding"/>
    <property type="evidence" value="ECO:0007669"/>
    <property type="project" value="InterPro"/>
</dbReference>
<dbReference type="AlphaFoldDB" id="A0A1C7N1J7"/>
<dbReference type="GO" id="GO:0005737">
    <property type="term" value="C:cytoplasm"/>
    <property type="evidence" value="ECO:0007669"/>
    <property type="project" value="TreeGrafter"/>
</dbReference>
<dbReference type="InterPro" id="IPR013786">
    <property type="entry name" value="AcylCoA_DH/ox_N"/>
</dbReference>
<dbReference type="InterPro" id="IPR009100">
    <property type="entry name" value="AcylCoA_DH/oxidase_NM_dom_sf"/>
</dbReference>
<evidence type="ECO:0000256" key="2">
    <source>
        <dbReference type="ARBA" id="ARBA00009347"/>
    </source>
</evidence>
<dbReference type="Proteomes" id="UP000093000">
    <property type="component" value="Unassembled WGS sequence"/>
</dbReference>
<dbReference type="InterPro" id="IPR006091">
    <property type="entry name" value="Acyl-CoA_Oxase/DH_mid-dom"/>
</dbReference>
<dbReference type="Pfam" id="PF00441">
    <property type="entry name" value="Acyl-CoA_dh_1"/>
    <property type="match status" value="1"/>
</dbReference>
<dbReference type="InterPro" id="IPR036250">
    <property type="entry name" value="AcylCo_DH-like_C"/>
</dbReference>